<dbReference type="InterPro" id="IPR029044">
    <property type="entry name" value="Nucleotide-diphossugar_trans"/>
</dbReference>
<feature type="transmembrane region" description="Helical" evidence="4">
    <location>
        <begin position="293"/>
        <end position="313"/>
    </location>
</feature>
<proteinExistence type="inferred from homology"/>
<feature type="transmembrane region" description="Helical" evidence="4">
    <location>
        <begin position="319"/>
        <end position="340"/>
    </location>
</feature>
<evidence type="ECO:0000256" key="2">
    <source>
        <dbReference type="ARBA" id="ARBA00022676"/>
    </source>
</evidence>
<evidence type="ECO:0000313" key="6">
    <source>
        <dbReference type="EMBL" id="GMQ33817.1"/>
    </source>
</evidence>
<dbReference type="CDD" id="cd06439">
    <property type="entry name" value="CESA_like_1"/>
    <property type="match status" value="1"/>
</dbReference>
<dbReference type="RefSeq" id="WP_338228653.1">
    <property type="nucleotide sequence ID" value="NZ_BTPE01000006.1"/>
</dbReference>
<keyword evidence="4" id="KW-0472">Membrane</keyword>
<dbReference type="SUPFAM" id="SSF53448">
    <property type="entry name" value="Nucleotide-diphospho-sugar transferases"/>
    <property type="match status" value="1"/>
</dbReference>
<organism evidence="6 7">
    <name type="scientific">Algoriphagus taiwanensis</name>
    <dbReference type="NCBI Taxonomy" id="1445656"/>
    <lineage>
        <taxon>Bacteria</taxon>
        <taxon>Pseudomonadati</taxon>
        <taxon>Bacteroidota</taxon>
        <taxon>Cytophagia</taxon>
        <taxon>Cytophagales</taxon>
        <taxon>Cyclobacteriaceae</taxon>
        <taxon>Algoriphagus</taxon>
    </lineage>
</organism>
<evidence type="ECO:0000313" key="7">
    <source>
        <dbReference type="Proteomes" id="UP001307705"/>
    </source>
</evidence>
<keyword evidence="2" id="KW-0328">Glycosyltransferase</keyword>
<feature type="transmembrane region" description="Helical" evidence="4">
    <location>
        <begin position="352"/>
        <end position="371"/>
    </location>
</feature>
<name>A0ABQ6Q464_9BACT</name>
<gene>
    <name evidence="6" type="ORF">Ataiwa_20890</name>
</gene>
<evidence type="ECO:0000259" key="5">
    <source>
        <dbReference type="Pfam" id="PF00535"/>
    </source>
</evidence>
<comment type="similarity">
    <text evidence="1">Belongs to the glycosyltransferase 2 family.</text>
</comment>
<keyword evidence="7" id="KW-1185">Reference proteome</keyword>
<evidence type="ECO:0000256" key="4">
    <source>
        <dbReference type="SAM" id="Phobius"/>
    </source>
</evidence>
<accession>A0ABQ6Q464</accession>
<dbReference type="PANTHER" id="PTHR43630:SF1">
    <property type="entry name" value="POLY-BETA-1,6-N-ACETYL-D-GLUCOSAMINE SYNTHASE"/>
    <property type="match status" value="1"/>
</dbReference>
<dbReference type="Gene3D" id="3.90.550.10">
    <property type="entry name" value="Spore Coat Polysaccharide Biosynthesis Protein SpsA, Chain A"/>
    <property type="match status" value="1"/>
</dbReference>
<evidence type="ECO:0000256" key="1">
    <source>
        <dbReference type="ARBA" id="ARBA00006739"/>
    </source>
</evidence>
<dbReference type="EMBL" id="BTPE01000006">
    <property type="protein sequence ID" value="GMQ33817.1"/>
    <property type="molecule type" value="Genomic_DNA"/>
</dbReference>
<dbReference type="Proteomes" id="UP001307705">
    <property type="component" value="Unassembled WGS sequence"/>
</dbReference>
<dbReference type="InterPro" id="IPR001173">
    <property type="entry name" value="Glyco_trans_2-like"/>
</dbReference>
<comment type="caution">
    <text evidence="6">The sequence shown here is derived from an EMBL/GenBank/DDBJ whole genome shotgun (WGS) entry which is preliminary data.</text>
</comment>
<keyword evidence="3" id="KW-0808">Transferase</keyword>
<protein>
    <submittedName>
        <fullName evidence="6">Glycosyltransferase family 2 protein</fullName>
    </submittedName>
</protein>
<dbReference type="Pfam" id="PF00535">
    <property type="entry name" value="Glycos_transf_2"/>
    <property type="match status" value="1"/>
</dbReference>
<keyword evidence="4" id="KW-0812">Transmembrane</keyword>
<reference evidence="6 7" key="1">
    <citation type="submission" date="2023-08" db="EMBL/GenBank/DDBJ databases">
        <title>Draft genome sequence of Algoriphagus taiwanensis.</title>
        <authorList>
            <person name="Takatani N."/>
            <person name="Hosokawa M."/>
            <person name="Sawabe T."/>
        </authorList>
    </citation>
    <scope>NUCLEOTIDE SEQUENCE [LARGE SCALE GENOMIC DNA]</scope>
    <source>
        <strain evidence="6 7">JCM 19755</strain>
    </source>
</reference>
<evidence type="ECO:0000256" key="3">
    <source>
        <dbReference type="ARBA" id="ARBA00022679"/>
    </source>
</evidence>
<keyword evidence="4" id="KW-1133">Transmembrane helix</keyword>
<feature type="domain" description="Glycosyltransferase 2-like" evidence="5">
    <location>
        <begin position="49"/>
        <end position="194"/>
    </location>
</feature>
<dbReference type="PANTHER" id="PTHR43630">
    <property type="entry name" value="POLY-BETA-1,6-N-ACETYL-D-GLUCOSAMINE SYNTHASE"/>
    <property type="match status" value="1"/>
</dbReference>
<feature type="transmembrane region" description="Helical" evidence="4">
    <location>
        <begin position="6"/>
        <end position="29"/>
    </location>
</feature>
<sequence>MELLFWIAVSIVLFTFLGYGLVISVLAALGKKKINYPQLDDEDLPEVTLIVACYNEEEILRDKVANCLNLNYPKERLTVLFVTDGSIDGSVELLQSYSGVEVSHSNSRKGKIAAINRIMPGITTPISIFTDANVMLNPEAIRALVHPFQSNLVAAVSGEKVVLSQSKDGASSSGEGFYWKYESFLKRKDAQWNTLVGSAGELLAIRTHQYHAPEEDTVIEDFVMTVRLAAQGYQVGYTPEAMAVETGSANIEEEQKRKVRISAGGLQAISRLPEAWNWRKHPGLTFQYLSHRVLRWTAMPVALVIAIFTNLFLADQHWFYGFAALGQLIFYGLASLGYLMRNRAIRVKFLHIPFYFVFMHVCVVLGWIRYFRGKQAVTWEKAQRASPTWVVQD</sequence>